<evidence type="ECO:0000256" key="1">
    <source>
        <dbReference type="SAM" id="MobiDB-lite"/>
    </source>
</evidence>
<dbReference type="EMBL" id="CYRY02016400">
    <property type="protein sequence ID" value="VCW90791.1"/>
    <property type="molecule type" value="Genomic_DNA"/>
</dbReference>
<name>A0A9X9LTI8_GULGU</name>
<accession>A0A9X9LTI8</accession>
<evidence type="ECO:0000313" key="2">
    <source>
        <dbReference type="EMBL" id="VCW90791.1"/>
    </source>
</evidence>
<dbReference type="Proteomes" id="UP000269945">
    <property type="component" value="Unassembled WGS sequence"/>
</dbReference>
<gene>
    <name evidence="2" type="ORF">BN2614_LOCUS2</name>
</gene>
<protein>
    <submittedName>
        <fullName evidence="2">Uncharacterized protein</fullName>
    </submittedName>
</protein>
<dbReference type="AlphaFoldDB" id="A0A9X9LTI8"/>
<organism evidence="2 3">
    <name type="scientific">Gulo gulo</name>
    <name type="common">Wolverine</name>
    <name type="synonym">Gluton</name>
    <dbReference type="NCBI Taxonomy" id="48420"/>
    <lineage>
        <taxon>Eukaryota</taxon>
        <taxon>Metazoa</taxon>
        <taxon>Chordata</taxon>
        <taxon>Craniata</taxon>
        <taxon>Vertebrata</taxon>
        <taxon>Euteleostomi</taxon>
        <taxon>Mammalia</taxon>
        <taxon>Eutheria</taxon>
        <taxon>Laurasiatheria</taxon>
        <taxon>Carnivora</taxon>
        <taxon>Caniformia</taxon>
        <taxon>Musteloidea</taxon>
        <taxon>Mustelidae</taxon>
        <taxon>Guloninae</taxon>
        <taxon>Gulo</taxon>
    </lineage>
</organism>
<sequence>MGAFLQDGLHSLGLQGCLGHKRVDKKREGQPVPENRLFARGKVSEKRHGEKHGISVPSSGQLGAHAPDSSH</sequence>
<comment type="caution">
    <text evidence="2">The sequence shown here is derived from an EMBL/GenBank/DDBJ whole genome shotgun (WGS) entry which is preliminary data.</text>
</comment>
<feature type="region of interest" description="Disordered" evidence="1">
    <location>
        <begin position="23"/>
        <end position="71"/>
    </location>
</feature>
<feature type="compositionally biased region" description="Basic and acidic residues" evidence="1">
    <location>
        <begin position="42"/>
        <end position="53"/>
    </location>
</feature>
<reference evidence="2 3" key="1">
    <citation type="submission" date="2018-10" db="EMBL/GenBank/DDBJ databases">
        <authorList>
            <person name="Ekblom R."/>
            <person name="Jareborg N."/>
        </authorList>
    </citation>
    <scope>NUCLEOTIDE SEQUENCE [LARGE SCALE GENOMIC DNA]</scope>
    <source>
        <tissue evidence="2">Muscle</tissue>
    </source>
</reference>
<keyword evidence="3" id="KW-1185">Reference proteome</keyword>
<proteinExistence type="predicted"/>
<evidence type="ECO:0000313" key="3">
    <source>
        <dbReference type="Proteomes" id="UP000269945"/>
    </source>
</evidence>